<evidence type="ECO:0000313" key="3">
    <source>
        <dbReference type="EMBL" id="ABB40019.1"/>
    </source>
</evidence>
<keyword evidence="1" id="KW-0175">Coiled coil</keyword>
<dbReference type="AlphaFoldDB" id="Q30WC7"/>
<protein>
    <submittedName>
        <fullName evidence="3">Phage shock protein B</fullName>
    </submittedName>
</protein>
<accession>Q30WC7</accession>
<keyword evidence="2" id="KW-0812">Transmembrane</keyword>
<dbReference type="KEGG" id="dde:Dde_3225"/>
<feature type="transmembrane region" description="Helical" evidence="2">
    <location>
        <begin position="6"/>
        <end position="29"/>
    </location>
</feature>
<dbReference type="GO" id="GO:0009271">
    <property type="term" value="P:phage shock"/>
    <property type="evidence" value="ECO:0007669"/>
    <property type="project" value="InterPro"/>
</dbReference>
<evidence type="ECO:0000256" key="1">
    <source>
        <dbReference type="SAM" id="Coils"/>
    </source>
</evidence>
<reference evidence="3 4" key="1">
    <citation type="journal article" date="2011" name="J. Bacteriol.">
        <title>Complete genome sequence and updated annotation of Desulfovibrio alaskensis G20.</title>
        <authorList>
            <person name="Hauser L.J."/>
            <person name="Land M.L."/>
            <person name="Brown S.D."/>
            <person name="Larimer F."/>
            <person name="Keller K.L."/>
            <person name="Rapp-Giles B.J."/>
            <person name="Price M.N."/>
            <person name="Lin M."/>
            <person name="Bruce D.C."/>
            <person name="Detter J.C."/>
            <person name="Tapia R."/>
            <person name="Han C.S."/>
            <person name="Goodwin L.A."/>
            <person name="Cheng J.F."/>
            <person name="Pitluck S."/>
            <person name="Copeland A."/>
            <person name="Lucas S."/>
            <person name="Nolan M."/>
            <person name="Lapidus A.L."/>
            <person name="Palumbo A.V."/>
            <person name="Wall J.D."/>
        </authorList>
    </citation>
    <scope>NUCLEOTIDE SEQUENCE [LARGE SCALE GENOMIC DNA]</scope>
    <source>
        <strain evidence="4">ATCC BAA 1058 / DSM 17464 / G20</strain>
    </source>
</reference>
<dbReference type="EMBL" id="CP000112">
    <property type="protein sequence ID" value="ABB40019.1"/>
    <property type="molecule type" value="Genomic_DNA"/>
</dbReference>
<dbReference type="NCBIfam" id="TIGR02976">
    <property type="entry name" value="phageshock_pspB"/>
    <property type="match status" value="1"/>
</dbReference>
<organism evidence="3 4">
    <name type="scientific">Oleidesulfovibrio alaskensis (strain ATCC BAA-1058 / DSM 17464 / G20)</name>
    <name type="common">Desulfovibrio alaskensis</name>
    <dbReference type="NCBI Taxonomy" id="207559"/>
    <lineage>
        <taxon>Bacteria</taxon>
        <taxon>Pseudomonadati</taxon>
        <taxon>Thermodesulfobacteriota</taxon>
        <taxon>Desulfovibrionia</taxon>
        <taxon>Desulfovibrionales</taxon>
        <taxon>Desulfovibrionaceae</taxon>
        <taxon>Oleidesulfovibrio</taxon>
    </lineage>
</organism>
<dbReference type="RefSeq" id="WP_011368970.1">
    <property type="nucleotide sequence ID" value="NC_007519.1"/>
</dbReference>
<feature type="coiled-coil region" evidence="1">
    <location>
        <begin position="51"/>
        <end position="78"/>
    </location>
</feature>
<name>Q30WC7_OLEA2</name>
<keyword evidence="2" id="KW-0472">Membrane</keyword>
<evidence type="ECO:0000313" key="4">
    <source>
        <dbReference type="Proteomes" id="UP000002710"/>
    </source>
</evidence>
<dbReference type="GO" id="GO:0006355">
    <property type="term" value="P:regulation of DNA-templated transcription"/>
    <property type="evidence" value="ECO:0007669"/>
    <property type="project" value="InterPro"/>
</dbReference>
<dbReference type="eggNOG" id="ENOG503031V">
    <property type="taxonomic scope" value="Bacteria"/>
</dbReference>
<keyword evidence="2" id="KW-1133">Transmembrane helix</keyword>
<sequence>MFPHTASFGMFWFMILPLIAIAVVLVLLLRLLRDRRPGADADAATDEARMIQELYRGMNRMEQRVEALETLLLERDARSARREDER</sequence>
<dbReference type="HOGENOM" id="CLU_2492718_0_0_7"/>
<dbReference type="InterPro" id="IPR009554">
    <property type="entry name" value="Phageshock_PspB"/>
</dbReference>
<dbReference type="STRING" id="207559.Dde_3225"/>
<proteinExistence type="predicted"/>
<evidence type="ECO:0000256" key="2">
    <source>
        <dbReference type="SAM" id="Phobius"/>
    </source>
</evidence>
<keyword evidence="4" id="KW-1185">Reference proteome</keyword>
<gene>
    <name evidence="3" type="ordered locus">Dde_3225</name>
</gene>
<dbReference type="Proteomes" id="UP000002710">
    <property type="component" value="Chromosome"/>
</dbReference>